<sequence length="51" mass="5876">MQPFRIRSNDKITQGFIHAELEFAFYHSPPPVISDICYPKLKLSTNEAQPV</sequence>
<comment type="caution">
    <text evidence="1">The sequence shown here is derived from an EMBL/GenBank/DDBJ whole genome shotgun (WGS) entry which is preliminary data.</text>
</comment>
<dbReference type="HOGENOM" id="CLU_3097850_0_0_11"/>
<gene>
    <name evidence="1" type="ORF">CORMATOL_01561</name>
</gene>
<dbReference type="AlphaFoldDB" id="C0E3J7"/>
<dbReference type="EMBL" id="ACEB01000022">
    <property type="protein sequence ID" value="EEG26740.1"/>
    <property type="molecule type" value="Genomic_DNA"/>
</dbReference>
<dbReference type="Proteomes" id="UP000006247">
    <property type="component" value="Unassembled WGS sequence"/>
</dbReference>
<name>C0E3J7_9CORY</name>
<organism evidence="1 2">
    <name type="scientific">Corynebacterium matruchotii ATCC 33806</name>
    <dbReference type="NCBI Taxonomy" id="566549"/>
    <lineage>
        <taxon>Bacteria</taxon>
        <taxon>Bacillati</taxon>
        <taxon>Actinomycetota</taxon>
        <taxon>Actinomycetes</taxon>
        <taxon>Mycobacteriales</taxon>
        <taxon>Corynebacteriaceae</taxon>
        <taxon>Corynebacterium</taxon>
    </lineage>
</organism>
<evidence type="ECO:0000313" key="1">
    <source>
        <dbReference type="EMBL" id="EEG26740.1"/>
    </source>
</evidence>
<accession>C0E3J7</accession>
<protein>
    <submittedName>
        <fullName evidence="1">Uncharacterized protein</fullName>
    </submittedName>
</protein>
<reference evidence="1 2" key="1">
    <citation type="submission" date="2009-01" db="EMBL/GenBank/DDBJ databases">
        <authorList>
            <person name="Fulton L."/>
            <person name="Clifton S."/>
            <person name="Chinwalla A.T."/>
            <person name="Mitreva M."/>
            <person name="Sodergren E."/>
            <person name="Weinstock G."/>
            <person name="Clifton S."/>
            <person name="Dooling D.J."/>
            <person name="Fulton B."/>
            <person name="Minx P."/>
            <person name="Pepin K.H."/>
            <person name="Johnson M."/>
            <person name="Bhonagiri V."/>
            <person name="Nash W.E."/>
            <person name="Mardis E.R."/>
            <person name="Wilson R.K."/>
        </authorList>
    </citation>
    <scope>NUCLEOTIDE SEQUENCE [LARGE SCALE GENOMIC DNA]</scope>
    <source>
        <strain evidence="1 2">ATCC 33806</strain>
    </source>
</reference>
<proteinExistence type="predicted"/>
<evidence type="ECO:0000313" key="2">
    <source>
        <dbReference type="Proteomes" id="UP000006247"/>
    </source>
</evidence>